<feature type="compositionally biased region" description="Low complexity" evidence="1">
    <location>
        <begin position="93"/>
        <end position="106"/>
    </location>
</feature>
<proteinExistence type="predicted"/>
<dbReference type="SUPFAM" id="SSF54236">
    <property type="entry name" value="Ubiquitin-like"/>
    <property type="match status" value="1"/>
</dbReference>
<dbReference type="PANTHER" id="PTHR10621">
    <property type="entry name" value="UV EXCISION REPAIR PROTEIN RAD23"/>
    <property type="match status" value="1"/>
</dbReference>
<feature type="region of interest" description="Disordered" evidence="1">
    <location>
        <begin position="81"/>
        <end position="106"/>
    </location>
</feature>
<name>A0A022R1T6_ERYGU</name>
<evidence type="ECO:0000313" key="4">
    <source>
        <dbReference type="Proteomes" id="UP000030748"/>
    </source>
</evidence>
<dbReference type="EMBL" id="KI630827">
    <property type="protein sequence ID" value="EYU32795.1"/>
    <property type="molecule type" value="Genomic_DNA"/>
</dbReference>
<accession>A0A022R1T6</accession>
<dbReference type="GO" id="GO:0005829">
    <property type="term" value="C:cytosol"/>
    <property type="evidence" value="ECO:0000318"/>
    <property type="project" value="GO_Central"/>
</dbReference>
<dbReference type="eggNOG" id="ENOG502S6ZX">
    <property type="taxonomic scope" value="Eukaryota"/>
</dbReference>
<gene>
    <name evidence="3" type="ORF">MIMGU_mgv1a020662mg</name>
</gene>
<dbReference type="CDD" id="cd17039">
    <property type="entry name" value="Ubl_ubiquitin_like"/>
    <property type="match status" value="1"/>
</dbReference>
<dbReference type="GO" id="GO:0031593">
    <property type="term" value="F:polyubiquitin modification-dependent protein binding"/>
    <property type="evidence" value="ECO:0000318"/>
    <property type="project" value="GO_Central"/>
</dbReference>
<dbReference type="Gene3D" id="3.10.20.90">
    <property type="entry name" value="Phosphatidylinositol 3-kinase Catalytic Subunit, Chain A, domain 1"/>
    <property type="match status" value="1"/>
</dbReference>
<dbReference type="Proteomes" id="UP000030748">
    <property type="component" value="Unassembled WGS sequence"/>
</dbReference>
<protein>
    <recommendedName>
        <fullName evidence="2">Ubiquitin-like domain-containing protein</fullName>
    </recommendedName>
</protein>
<dbReference type="AlphaFoldDB" id="A0A022R1T6"/>
<dbReference type="GO" id="GO:0043161">
    <property type="term" value="P:proteasome-mediated ubiquitin-dependent protein catabolic process"/>
    <property type="evidence" value="ECO:0000318"/>
    <property type="project" value="GO_Central"/>
</dbReference>
<dbReference type="PANTHER" id="PTHR10621:SF61">
    <property type="entry name" value="UBIQUITIN FAMILY PROTEIN"/>
    <property type="match status" value="1"/>
</dbReference>
<dbReference type="InterPro" id="IPR029071">
    <property type="entry name" value="Ubiquitin-like_domsf"/>
</dbReference>
<organism evidence="3 4">
    <name type="scientific">Erythranthe guttata</name>
    <name type="common">Yellow monkey flower</name>
    <name type="synonym">Mimulus guttatus</name>
    <dbReference type="NCBI Taxonomy" id="4155"/>
    <lineage>
        <taxon>Eukaryota</taxon>
        <taxon>Viridiplantae</taxon>
        <taxon>Streptophyta</taxon>
        <taxon>Embryophyta</taxon>
        <taxon>Tracheophyta</taxon>
        <taxon>Spermatophyta</taxon>
        <taxon>Magnoliopsida</taxon>
        <taxon>eudicotyledons</taxon>
        <taxon>Gunneridae</taxon>
        <taxon>Pentapetalae</taxon>
        <taxon>asterids</taxon>
        <taxon>lamiids</taxon>
        <taxon>Lamiales</taxon>
        <taxon>Phrymaceae</taxon>
        <taxon>Erythranthe</taxon>
    </lineage>
</organism>
<dbReference type="Pfam" id="PF00240">
    <property type="entry name" value="ubiquitin"/>
    <property type="match status" value="1"/>
</dbReference>
<keyword evidence="4" id="KW-1185">Reference proteome</keyword>
<dbReference type="GO" id="GO:0070628">
    <property type="term" value="F:proteasome binding"/>
    <property type="evidence" value="ECO:0000318"/>
    <property type="project" value="GO_Central"/>
</dbReference>
<dbReference type="PhylomeDB" id="A0A022R1T6"/>
<dbReference type="PROSITE" id="PS50053">
    <property type="entry name" value="UBIQUITIN_2"/>
    <property type="match status" value="1"/>
</dbReference>
<dbReference type="GO" id="GO:0005654">
    <property type="term" value="C:nucleoplasm"/>
    <property type="evidence" value="ECO:0000318"/>
    <property type="project" value="GO_Central"/>
</dbReference>
<sequence>MKLVAELLTGSLFYVEVKEDDTVGDLKREIGDQENLPTDRLIFILDDFYNNRTLMDNNETPLKDYGVRDSSHIYIFFEPADDIDSPTSCPKDSASNEPSSPNAAVT</sequence>
<evidence type="ECO:0000313" key="3">
    <source>
        <dbReference type="EMBL" id="EYU32795.1"/>
    </source>
</evidence>
<dbReference type="InterPro" id="IPR000626">
    <property type="entry name" value="Ubiquitin-like_dom"/>
</dbReference>
<evidence type="ECO:0000259" key="2">
    <source>
        <dbReference type="PROSITE" id="PS50053"/>
    </source>
</evidence>
<dbReference type="GO" id="GO:0043130">
    <property type="term" value="F:ubiquitin binding"/>
    <property type="evidence" value="ECO:0000318"/>
    <property type="project" value="GO_Central"/>
</dbReference>
<reference evidence="3 4" key="1">
    <citation type="journal article" date="2013" name="Proc. Natl. Acad. Sci. U.S.A.">
        <title>Fine-scale variation in meiotic recombination in Mimulus inferred from population shotgun sequencing.</title>
        <authorList>
            <person name="Hellsten U."/>
            <person name="Wright K.M."/>
            <person name="Jenkins J."/>
            <person name="Shu S."/>
            <person name="Yuan Y."/>
            <person name="Wessler S.R."/>
            <person name="Schmutz J."/>
            <person name="Willis J.H."/>
            <person name="Rokhsar D.S."/>
        </authorList>
    </citation>
    <scope>NUCLEOTIDE SEQUENCE [LARGE SCALE GENOMIC DNA]</scope>
    <source>
        <strain evidence="4">cv. DUN x IM62</strain>
    </source>
</reference>
<feature type="domain" description="Ubiquitin-like" evidence="2">
    <location>
        <begin position="1"/>
        <end position="75"/>
    </location>
</feature>
<evidence type="ECO:0000256" key="1">
    <source>
        <dbReference type="SAM" id="MobiDB-lite"/>
    </source>
</evidence>